<evidence type="ECO:0000313" key="3">
    <source>
        <dbReference type="Proteomes" id="UP000315145"/>
    </source>
</evidence>
<reference evidence="1 4" key="1">
    <citation type="journal article" date="2015" name="Int. J. Syst. Evol. Microbiol.">
        <title>Algibacter amylolyticus sp. nov., isolated from intertidal sediment.</title>
        <authorList>
            <person name="Zhang D.C."/>
            <person name="Wu J."/>
            <person name="Neuner K."/>
            <person name="Yao J."/>
            <person name="Margesin R."/>
        </authorList>
    </citation>
    <scope>NUCLEOTIDE SEQUENCE [LARGE SCALE GENOMIC DNA]</scope>
    <source>
        <strain evidence="1 4">RU-4-M-4</strain>
    </source>
</reference>
<reference evidence="2 3" key="2">
    <citation type="submission" date="2019-07" db="EMBL/GenBank/DDBJ databases">
        <title>Algibacter marinivivus sp. nov., isolated from the surface of a marine red alga.</title>
        <authorList>
            <person name="Zhong X."/>
            <person name="Xu W."/>
            <person name="Zhang Y."/>
            <person name="Zhang Q."/>
            <person name="Du Z."/>
        </authorList>
    </citation>
    <scope>NUCLEOTIDE SEQUENCE [LARGE SCALE GENOMIC DNA]</scope>
    <source>
        <strain evidence="2 3">RU-4-M-4</strain>
    </source>
</reference>
<dbReference type="OrthoDB" id="127805at2"/>
<organism evidence="1 4">
    <name type="scientific">Algibacter amylolyticus</name>
    <dbReference type="NCBI Taxonomy" id="1608400"/>
    <lineage>
        <taxon>Bacteria</taxon>
        <taxon>Pseudomonadati</taxon>
        <taxon>Bacteroidota</taxon>
        <taxon>Flavobacteriia</taxon>
        <taxon>Flavobacteriales</taxon>
        <taxon>Flavobacteriaceae</taxon>
        <taxon>Algibacter</taxon>
    </lineage>
</organism>
<evidence type="ECO:0000313" key="4">
    <source>
        <dbReference type="Proteomes" id="UP000322315"/>
    </source>
</evidence>
<dbReference type="AlphaFoldDB" id="A0A5M7AVC3"/>
<accession>A0A5M7AVC3</accession>
<evidence type="ECO:0000313" key="1">
    <source>
        <dbReference type="EMBL" id="KAA5821446.1"/>
    </source>
</evidence>
<sequence length="314" mass="36614">MNKYPLHITNGDHLNKYLNELEIVGEKLVWQEMLCEGPTKEAIHSQEHIELRRQFFNDFYNVELDLEQVDFVLNEQLANTERYSEIVLWFEYDLFCHINMIAVISLLQYKKIDLPIYLVCSGRVPGSKTLKALTELNTEQLLDHYKNKIALNKSDIDIATTVWGIYCGKDHNLLKPFIVKNSSFKYLTNCLKAHLKRFPDSVDGLNTLERNILEIVRDNTIKSKHHLLGYALNYQGYYGFGDMQLKRLIDKLSVFYTEENDALVLNRTGHETLIGQYNSSYKIDSNMCFGGVNKYEYQFSKKLNKLVKTITNVD</sequence>
<comment type="caution">
    <text evidence="1">The sequence shown here is derived from an EMBL/GenBank/DDBJ whole genome shotgun (WGS) entry which is preliminary data.</text>
</comment>
<dbReference type="EMBL" id="VWRS01000011">
    <property type="protein sequence ID" value="KAA5821446.1"/>
    <property type="molecule type" value="Genomic_DNA"/>
</dbReference>
<dbReference type="EMBL" id="VMBF01000011">
    <property type="protein sequence ID" value="TSJ72958.1"/>
    <property type="molecule type" value="Genomic_DNA"/>
</dbReference>
<evidence type="ECO:0000313" key="2">
    <source>
        <dbReference type="EMBL" id="TSJ72958.1"/>
    </source>
</evidence>
<name>A0A5M7AVC3_9FLAO</name>
<dbReference type="Proteomes" id="UP000322315">
    <property type="component" value="Unassembled WGS sequence"/>
</dbReference>
<keyword evidence="3" id="KW-1185">Reference proteome</keyword>
<proteinExistence type="predicted"/>
<gene>
    <name evidence="1" type="ORF">F2B50_16350</name>
    <name evidence="2" type="ORF">FPF71_16350</name>
</gene>
<protein>
    <submittedName>
        <fullName evidence="1">DUF1835 domain-containing protein</fullName>
    </submittedName>
</protein>
<dbReference type="RefSeq" id="WP_144118001.1">
    <property type="nucleotide sequence ID" value="NZ_JACHGE010000003.1"/>
</dbReference>
<dbReference type="Proteomes" id="UP000315145">
    <property type="component" value="Unassembled WGS sequence"/>
</dbReference>
<reference evidence="1" key="3">
    <citation type="submission" date="2019-09" db="EMBL/GenBank/DDBJ databases">
        <authorList>
            <person name="Zhang D.-C."/>
        </authorList>
    </citation>
    <scope>NUCLEOTIDE SEQUENCE</scope>
    <source>
        <strain evidence="1">RU-4-M-4</strain>
    </source>
</reference>